<name>A0A2U2J1V0_9SPHN</name>
<dbReference type="Proteomes" id="UP000245916">
    <property type="component" value="Unassembled WGS sequence"/>
</dbReference>
<feature type="domain" description="M23ase beta-sheet core" evidence="2">
    <location>
        <begin position="189"/>
        <end position="285"/>
    </location>
</feature>
<sequence>MRHRIGDLLLFLLLASLLPAASLSAAAPVETSSPVSLTEPASADFALTGTFSQGGLILGTAPIGTQSLTFDGDPIPLGEGGRFLVGLDRDQGATAVLVARLAGGRSVRRDLAIAPRAWAIEHVDVSRRQGRPSDEFLRIREREIARIEAARAQRSRVDGWRQDFIWPVTGRISGRFGSQRIYRGEPAAYHSGVDVAPGAGALVVAPADGVIVLAGPPMFSLEGNLVLVDHGMGLNSAFLHLATVAVEAGQRVRQGQPIGTVGATGRATGPHLHWSLKWNDARLDPLLLAGPMAR</sequence>
<evidence type="ECO:0000256" key="1">
    <source>
        <dbReference type="SAM" id="SignalP"/>
    </source>
</evidence>
<evidence type="ECO:0000259" key="2">
    <source>
        <dbReference type="Pfam" id="PF01551"/>
    </source>
</evidence>
<accession>A0A2U2J1V0</accession>
<dbReference type="OrthoDB" id="9815245at2"/>
<dbReference type="CDD" id="cd12797">
    <property type="entry name" value="M23_peptidase"/>
    <property type="match status" value="1"/>
</dbReference>
<organism evidence="3 4">
    <name type="scientific">Allosphingosinicella humi</name>
    <dbReference type="NCBI Taxonomy" id="2068657"/>
    <lineage>
        <taxon>Bacteria</taxon>
        <taxon>Pseudomonadati</taxon>
        <taxon>Pseudomonadota</taxon>
        <taxon>Alphaproteobacteria</taxon>
        <taxon>Sphingomonadales</taxon>
        <taxon>Sphingomonadaceae</taxon>
        <taxon>Allosphingosinicella</taxon>
    </lineage>
</organism>
<gene>
    <name evidence="3" type="ORF">DF286_05175</name>
</gene>
<evidence type="ECO:0000313" key="3">
    <source>
        <dbReference type="EMBL" id="PWG02320.1"/>
    </source>
</evidence>
<protein>
    <submittedName>
        <fullName evidence="3">Peptidase</fullName>
    </submittedName>
</protein>
<dbReference type="Gene3D" id="2.70.70.10">
    <property type="entry name" value="Glucose Permease (Domain IIA)"/>
    <property type="match status" value="1"/>
</dbReference>
<dbReference type="InterPro" id="IPR050570">
    <property type="entry name" value="Cell_wall_metabolism_enzyme"/>
</dbReference>
<dbReference type="PANTHER" id="PTHR21666">
    <property type="entry name" value="PEPTIDASE-RELATED"/>
    <property type="match status" value="1"/>
</dbReference>
<dbReference type="InterPro" id="IPR016047">
    <property type="entry name" value="M23ase_b-sheet_dom"/>
</dbReference>
<dbReference type="GO" id="GO:0004222">
    <property type="term" value="F:metalloendopeptidase activity"/>
    <property type="evidence" value="ECO:0007669"/>
    <property type="project" value="TreeGrafter"/>
</dbReference>
<dbReference type="SUPFAM" id="SSF51261">
    <property type="entry name" value="Duplicated hybrid motif"/>
    <property type="match status" value="1"/>
</dbReference>
<evidence type="ECO:0000313" key="4">
    <source>
        <dbReference type="Proteomes" id="UP000245916"/>
    </source>
</evidence>
<keyword evidence="1" id="KW-0732">Signal</keyword>
<dbReference type="AlphaFoldDB" id="A0A2U2J1V0"/>
<feature type="chain" id="PRO_5015756687" evidence="1">
    <location>
        <begin position="28"/>
        <end position="294"/>
    </location>
</feature>
<dbReference type="FunFam" id="2.70.70.10:FF:000019">
    <property type="entry name" value="M23 family peptidase"/>
    <property type="match status" value="1"/>
</dbReference>
<dbReference type="RefSeq" id="WP_109270460.1">
    <property type="nucleotide sequence ID" value="NZ_QFFF01000001.1"/>
</dbReference>
<dbReference type="Pfam" id="PF01551">
    <property type="entry name" value="Peptidase_M23"/>
    <property type="match status" value="1"/>
</dbReference>
<keyword evidence="4" id="KW-1185">Reference proteome</keyword>
<comment type="caution">
    <text evidence="3">The sequence shown here is derived from an EMBL/GenBank/DDBJ whole genome shotgun (WGS) entry which is preliminary data.</text>
</comment>
<feature type="signal peptide" evidence="1">
    <location>
        <begin position="1"/>
        <end position="27"/>
    </location>
</feature>
<dbReference type="EMBL" id="QFFF01000001">
    <property type="protein sequence ID" value="PWG02320.1"/>
    <property type="molecule type" value="Genomic_DNA"/>
</dbReference>
<reference evidence="3 4" key="1">
    <citation type="submission" date="2018-05" db="EMBL/GenBank/DDBJ databases">
        <title>Genome of Sphingosinicella humi QZX222.</title>
        <authorList>
            <person name="Qiao Z."/>
            <person name="Wang G."/>
        </authorList>
    </citation>
    <scope>NUCLEOTIDE SEQUENCE [LARGE SCALE GENOMIC DNA]</scope>
    <source>
        <strain evidence="3 4">QZX222</strain>
    </source>
</reference>
<dbReference type="InterPro" id="IPR011055">
    <property type="entry name" value="Dup_hybrid_motif"/>
</dbReference>
<dbReference type="PANTHER" id="PTHR21666:SF285">
    <property type="entry name" value="M23 FAMILY METALLOPEPTIDASE"/>
    <property type="match status" value="1"/>
</dbReference>
<proteinExistence type="predicted"/>